<dbReference type="Proteomes" id="UP000719412">
    <property type="component" value="Unassembled WGS sequence"/>
</dbReference>
<proteinExistence type="predicted"/>
<name>A0A8J6LCQ0_TENMO</name>
<dbReference type="AlphaFoldDB" id="A0A8J6LCQ0"/>
<evidence type="ECO:0000313" key="2">
    <source>
        <dbReference type="EMBL" id="KAH0815720.1"/>
    </source>
</evidence>
<protein>
    <submittedName>
        <fullName evidence="2">Uncharacterized protein</fullName>
    </submittedName>
</protein>
<comment type="caution">
    <text evidence="2">The sequence shown here is derived from an EMBL/GenBank/DDBJ whole genome shotgun (WGS) entry which is preliminary data.</text>
</comment>
<organism evidence="2 3">
    <name type="scientific">Tenebrio molitor</name>
    <name type="common">Yellow mealworm beetle</name>
    <dbReference type="NCBI Taxonomy" id="7067"/>
    <lineage>
        <taxon>Eukaryota</taxon>
        <taxon>Metazoa</taxon>
        <taxon>Ecdysozoa</taxon>
        <taxon>Arthropoda</taxon>
        <taxon>Hexapoda</taxon>
        <taxon>Insecta</taxon>
        <taxon>Pterygota</taxon>
        <taxon>Neoptera</taxon>
        <taxon>Endopterygota</taxon>
        <taxon>Coleoptera</taxon>
        <taxon>Polyphaga</taxon>
        <taxon>Cucujiformia</taxon>
        <taxon>Tenebrionidae</taxon>
        <taxon>Tenebrio</taxon>
    </lineage>
</organism>
<gene>
    <name evidence="2" type="ORF">GEV33_007071</name>
</gene>
<dbReference type="EMBL" id="JABDTM020022712">
    <property type="protein sequence ID" value="KAH0815720.1"/>
    <property type="molecule type" value="Genomic_DNA"/>
</dbReference>
<sequence length="112" mass="12528">MVDFINYGQVVSEKEEIPSIKEVSVTHDTILVASIPISKFTIRKMETNPEKPGNKQVTIRFKNPSWGIGNFLCIDFNNFKSKNDFVNAVGEIDTDKSSSEDDKPPTTSDDSN</sequence>
<evidence type="ECO:0000313" key="3">
    <source>
        <dbReference type="Proteomes" id="UP000719412"/>
    </source>
</evidence>
<keyword evidence="3" id="KW-1185">Reference proteome</keyword>
<reference evidence="2" key="1">
    <citation type="journal article" date="2020" name="J Insects Food Feed">
        <title>The yellow mealworm (Tenebrio molitor) genome: a resource for the emerging insects as food and feed industry.</title>
        <authorList>
            <person name="Eriksson T."/>
            <person name="Andere A."/>
            <person name="Kelstrup H."/>
            <person name="Emery V."/>
            <person name="Picard C."/>
        </authorList>
    </citation>
    <scope>NUCLEOTIDE SEQUENCE</scope>
    <source>
        <strain evidence="2">Stoneville</strain>
        <tissue evidence="2">Whole head</tissue>
    </source>
</reference>
<feature type="compositionally biased region" description="Basic and acidic residues" evidence="1">
    <location>
        <begin position="93"/>
        <end position="104"/>
    </location>
</feature>
<evidence type="ECO:0000256" key="1">
    <source>
        <dbReference type="SAM" id="MobiDB-lite"/>
    </source>
</evidence>
<feature type="region of interest" description="Disordered" evidence="1">
    <location>
        <begin position="90"/>
        <end position="112"/>
    </location>
</feature>
<accession>A0A8J6LCQ0</accession>
<reference evidence="2" key="2">
    <citation type="submission" date="2021-08" db="EMBL/GenBank/DDBJ databases">
        <authorList>
            <person name="Eriksson T."/>
        </authorList>
    </citation>
    <scope>NUCLEOTIDE SEQUENCE</scope>
    <source>
        <strain evidence="2">Stoneville</strain>
        <tissue evidence="2">Whole head</tissue>
    </source>
</reference>